<feature type="transmembrane region" description="Helical" evidence="2">
    <location>
        <begin position="42"/>
        <end position="70"/>
    </location>
</feature>
<dbReference type="PANTHER" id="PTHR40018">
    <property type="entry name" value="[PSI+] INDUCTION PROTEIN 2"/>
    <property type="match status" value="1"/>
</dbReference>
<gene>
    <name evidence="3" type="primary">PIN2</name>
    <name evidence="3" type="ORF">Cantr_07085</name>
</gene>
<evidence type="ECO:0000313" key="4">
    <source>
        <dbReference type="Proteomes" id="UP000253472"/>
    </source>
</evidence>
<dbReference type="OrthoDB" id="3980401at2759"/>
<dbReference type="Proteomes" id="UP000253472">
    <property type="component" value="Unassembled WGS sequence"/>
</dbReference>
<accession>A0A367XYS9</accession>
<keyword evidence="4" id="KW-1185">Reference proteome</keyword>
<dbReference type="EMBL" id="QLNQ01000027">
    <property type="protein sequence ID" value="RCK58763.1"/>
    <property type="molecule type" value="Genomic_DNA"/>
</dbReference>
<evidence type="ECO:0000256" key="2">
    <source>
        <dbReference type="SAM" id="Phobius"/>
    </source>
</evidence>
<feature type="region of interest" description="Disordered" evidence="1">
    <location>
        <begin position="119"/>
        <end position="166"/>
    </location>
</feature>
<feature type="compositionally biased region" description="Polar residues" evidence="1">
    <location>
        <begin position="131"/>
        <end position="145"/>
    </location>
</feature>
<comment type="caution">
    <text evidence="3">The sequence shown here is derived from an EMBL/GenBank/DDBJ whole genome shotgun (WGS) entry which is preliminary data.</text>
</comment>
<keyword evidence="2" id="KW-0472">Membrane</keyword>
<protein>
    <submittedName>
        <fullName evidence="3">[PSI+] induction protein 2</fullName>
    </submittedName>
</protein>
<name>A0A367XYS9_9ASCO</name>
<sequence>MLLYDFKRDIVDTVSNTSNSVNSFANSFRSFDTCMANTGCKVIFIIGCVLAGFLVIWILTTIFQCLFMGAKCIEACCCCCCRGNNNGQTTVVYEKPPQTYVNPNMYPPQYDQRYAYQPQPPPLSAYPGYNRSVSSPSEYSYTRSDGYQPVAGYAHKSDPFSDRHKN</sequence>
<dbReference type="GO" id="GO:0005886">
    <property type="term" value="C:plasma membrane"/>
    <property type="evidence" value="ECO:0007669"/>
    <property type="project" value="TreeGrafter"/>
</dbReference>
<dbReference type="PANTHER" id="PTHR40018:SF1">
    <property type="entry name" value="[PSI+] INDUCTION PROTEIN 2"/>
    <property type="match status" value="1"/>
</dbReference>
<feature type="compositionally biased region" description="Basic and acidic residues" evidence="1">
    <location>
        <begin position="155"/>
        <end position="166"/>
    </location>
</feature>
<dbReference type="GO" id="GO:0005935">
    <property type="term" value="C:cellular bud neck"/>
    <property type="evidence" value="ECO:0007669"/>
    <property type="project" value="TreeGrafter"/>
</dbReference>
<keyword evidence="2" id="KW-0812">Transmembrane</keyword>
<reference evidence="3 4" key="1">
    <citation type="submission" date="2018-06" db="EMBL/GenBank/DDBJ databases">
        <title>Whole genome sequencing of Candida tropicalis (genome annotated by CSBL at Korea University).</title>
        <authorList>
            <person name="Ahn J."/>
        </authorList>
    </citation>
    <scope>NUCLEOTIDE SEQUENCE [LARGE SCALE GENOMIC DNA]</scope>
    <source>
        <strain evidence="3 4">ATCC 20962</strain>
    </source>
</reference>
<dbReference type="AlphaFoldDB" id="A0A367XYS9"/>
<evidence type="ECO:0000256" key="1">
    <source>
        <dbReference type="SAM" id="MobiDB-lite"/>
    </source>
</evidence>
<proteinExistence type="predicted"/>
<dbReference type="InterPro" id="IPR037504">
    <property type="entry name" value="PSI_induc_2"/>
</dbReference>
<evidence type="ECO:0000313" key="3">
    <source>
        <dbReference type="EMBL" id="RCK58763.1"/>
    </source>
</evidence>
<keyword evidence="2" id="KW-1133">Transmembrane helix</keyword>
<dbReference type="STRING" id="5486.A0A367XYS9"/>
<organism evidence="3 4">
    <name type="scientific">Candida viswanathii</name>
    <dbReference type="NCBI Taxonomy" id="5486"/>
    <lineage>
        <taxon>Eukaryota</taxon>
        <taxon>Fungi</taxon>
        <taxon>Dikarya</taxon>
        <taxon>Ascomycota</taxon>
        <taxon>Saccharomycotina</taxon>
        <taxon>Pichiomycetes</taxon>
        <taxon>Debaryomycetaceae</taxon>
        <taxon>Candida/Lodderomyces clade</taxon>
        <taxon>Candida</taxon>
    </lineage>
</organism>